<comment type="subcellular location">
    <subcellularLocation>
        <location evidence="1">Cell inner membrane</location>
        <topology evidence="1">Multi-pass membrane protein</topology>
    </subcellularLocation>
</comment>
<evidence type="ECO:0000313" key="10">
    <source>
        <dbReference type="EMBL" id="VAW12282.1"/>
    </source>
</evidence>
<keyword evidence="6 8" id="KW-1133">Transmembrane helix</keyword>
<evidence type="ECO:0000259" key="9">
    <source>
        <dbReference type="Pfam" id="PF04290"/>
    </source>
</evidence>
<dbReference type="PANTHER" id="PTHR35011:SF4">
    <property type="entry name" value="SLL1102 PROTEIN"/>
    <property type="match status" value="1"/>
</dbReference>
<accession>A0A3B0TCN2</accession>
<protein>
    <recommendedName>
        <fullName evidence="9">Tripartite ATP-independent periplasmic transporters DctQ component domain-containing protein</fullName>
    </recommendedName>
</protein>
<evidence type="ECO:0000256" key="7">
    <source>
        <dbReference type="ARBA" id="ARBA00023136"/>
    </source>
</evidence>
<dbReference type="AlphaFoldDB" id="A0A3B0TCN2"/>
<dbReference type="Pfam" id="PF04290">
    <property type="entry name" value="DctQ"/>
    <property type="match status" value="1"/>
</dbReference>
<gene>
    <name evidence="10" type="ORF">MNBD_ALPHA09-1158</name>
</gene>
<evidence type="ECO:0000256" key="5">
    <source>
        <dbReference type="ARBA" id="ARBA00022692"/>
    </source>
</evidence>
<proteinExistence type="predicted"/>
<dbReference type="InterPro" id="IPR007387">
    <property type="entry name" value="TRAP_DctQ"/>
</dbReference>
<keyword evidence="7 8" id="KW-0472">Membrane</keyword>
<feature type="domain" description="Tripartite ATP-independent periplasmic transporters DctQ component" evidence="9">
    <location>
        <begin position="28"/>
        <end position="158"/>
    </location>
</feature>
<evidence type="ECO:0000256" key="2">
    <source>
        <dbReference type="ARBA" id="ARBA00022448"/>
    </source>
</evidence>
<feature type="transmembrane region" description="Helical" evidence="8">
    <location>
        <begin position="91"/>
        <end position="112"/>
    </location>
</feature>
<dbReference type="EMBL" id="UOEM01000041">
    <property type="protein sequence ID" value="VAW12282.1"/>
    <property type="molecule type" value="Genomic_DNA"/>
</dbReference>
<evidence type="ECO:0000256" key="6">
    <source>
        <dbReference type="ARBA" id="ARBA00022989"/>
    </source>
</evidence>
<organism evidence="10">
    <name type="scientific">hydrothermal vent metagenome</name>
    <dbReference type="NCBI Taxonomy" id="652676"/>
    <lineage>
        <taxon>unclassified sequences</taxon>
        <taxon>metagenomes</taxon>
        <taxon>ecological metagenomes</taxon>
    </lineage>
</organism>
<keyword evidence="3" id="KW-1003">Cell membrane</keyword>
<feature type="transmembrane region" description="Helical" evidence="8">
    <location>
        <begin position="52"/>
        <end position="70"/>
    </location>
</feature>
<evidence type="ECO:0000256" key="8">
    <source>
        <dbReference type="SAM" id="Phobius"/>
    </source>
</evidence>
<feature type="transmembrane region" description="Helical" evidence="8">
    <location>
        <begin position="20"/>
        <end position="40"/>
    </location>
</feature>
<keyword evidence="4" id="KW-0997">Cell inner membrane</keyword>
<reference evidence="10" key="1">
    <citation type="submission" date="2018-06" db="EMBL/GenBank/DDBJ databases">
        <authorList>
            <person name="Zhirakovskaya E."/>
        </authorList>
    </citation>
    <scope>NUCLEOTIDE SEQUENCE</scope>
</reference>
<evidence type="ECO:0000256" key="3">
    <source>
        <dbReference type="ARBA" id="ARBA00022475"/>
    </source>
</evidence>
<keyword evidence="5 8" id="KW-0812">Transmembrane</keyword>
<dbReference type="GO" id="GO:0005886">
    <property type="term" value="C:plasma membrane"/>
    <property type="evidence" value="ECO:0007669"/>
    <property type="project" value="UniProtKB-SubCell"/>
</dbReference>
<keyword evidence="2" id="KW-0813">Transport</keyword>
<name>A0A3B0TCN2_9ZZZZ</name>
<sequence>MVEHEITNPMDRISLAVSRIAMAFIAAIVAIMFYEVVMRYVFERPTLWVNELSLWLGGMTYLLSGLYVMQQRGHIRIFILYDLCSRPVQRVFDTISTVLICIFSTAVVYGGFGEAWAKLMRWETFGTAWDPPIPAVMKPLVLVIVVLLAIQSIFNLVYDWNREKEVHDLVKEVAEEYVD</sequence>
<evidence type="ECO:0000256" key="4">
    <source>
        <dbReference type="ARBA" id="ARBA00022519"/>
    </source>
</evidence>
<dbReference type="InterPro" id="IPR055348">
    <property type="entry name" value="DctQ"/>
</dbReference>
<evidence type="ECO:0000256" key="1">
    <source>
        <dbReference type="ARBA" id="ARBA00004429"/>
    </source>
</evidence>
<feature type="transmembrane region" description="Helical" evidence="8">
    <location>
        <begin position="139"/>
        <end position="158"/>
    </location>
</feature>
<dbReference type="PANTHER" id="PTHR35011">
    <property type="entry name" value="2,3-DIKETO-L-GULONATE TRAP TRANSPORTER SMALL PERMEASE PROTEIN YIAM"/>
    <property type="match status" value="1"/>
</dbReference>